<accession>A0A8H3FLF4</accession>
<protein>
    <submittedName>
        <fullName evidence="2">Uncharacterized protein</fullName>
    </submittedName>
</protein>
<gene>
    <name evidence="2" type="ORF">HETSPECPRED_005867</name>
</gene>
<name>A0A8H3FLF4_9LECA</name>
<reference evidence="2" key="1">
    <citation type="submission" date="2021-03" db="EMBL/GenBank/DDBJ databases">
        <authorList>
            <person name="Tagirdzhanova G."/>
        </authorList>
    </citation>
    <scope>NUCLEOTIDE SEQUENCE</scope>
</reference>
<proteinExistence type="predicted"/>
<evidence type="ECO:0000256" key="1">
    <source>
        <dbReference type="SAM" id="MobiDB-lite"/>
    </source>
</evidence>
<evidence type="ECO:0000313" key="3">
    <source>
        <dbReference type="Proteomes" id="UP000664521"/>
    </source>
</evidence>
<dbReference type="AlphaFoldDB" id="A0A8H3FLF4"/>
<organism evidence="2 3">
    <name type="scientific">Heterodermia speciosa</name>
    <dbReference type="NCBI Taxonomy" id="116794"/>
    <lineage>
        <taxon>Eukaryota</taxon>
        <taxon>Fungi</taxon>
        <taxon>Dikarya</taxon>
        <taxon>Ascomycota</taxon>
        <taxon>Pezizomycotina</taxon>
        <taxon>Lecanoromycetes</taxon>
        <taxon>OSLEUM clade</taxon>
        <taxon>Lecanoromycetidae</taxon>
        <taxon>Caliciales</taxon>
        <taxon>Physciaceae</taxon>
        <taxon>Heterodermia</taxon>
    </lineage>
</organism>
<dbReference type="Proteomes" id="UP000664521">
    <property type="component" value="Unassembled WGS sequence"/>
</dbReference>
<evidence type="ECO:0000313" key="2">
    <source>
        <dbReference type="EMBL" id="CAF9925529.1"/>
    </source>
</evidence>
<comment type="caution">
    <text evidence="2">The sequence shown here is derived from an EMBL/GenBank/DDBJ whole genome shotgun (WGS) entry which is preliminary data.</text>
</comment>
<keyword evidence="3" id="KW-1185">Reference proteome</keyword>
<dbReference type="EMBL" id="CAJPDS010000038">
    <property type="protein sequence ID" value="CAF9925529.1"/>
    <property type="molecule type" value="Genomic_DNA"/>
</dbReference>
<sequence>MGEKGSQYGNETLADVVASSETSVPRPGGESRKLSSNGLVAAAVDTSEMKQSLSANESPNPSFDAVVDKGIVAENAEFKLLISFRLKSIVPQAVLMGLAWPVELSCLRPARLLAKYSQVTFRLRQREHAGFSLEHRTFDEAQPTQQSRSLDLLAAVLAPGLATPEDVGEEAEGVIIRDISNYLTAAKGE</sequence>
<feature type="region of interest" description="Disordered" evidence="1">
    <location>
        <begin position="1"/>
        <end position="37"/>
    </location>
</feature>